<dbReference type="Proteomes" id="UP001234297">
    <property type="component" value="Chromosome 11"/>
</dbReference>
<protein>
    <submittedName>
        <fullName evidence="1">Uncharacterized protein</fullName>
    </submittedName>
</protein>
<evidence type="ECO:0000313" key="2">
    <source>
        <dbReference type="Proteomes" id="UP001234297"/>
    </source>
</evidence>
<organism evidence="1 2">
    <name type="scientific">Persea americana</name>
    <name type="common">Avocado</name>
    <dbReference type="NCBI Taxonomy" id="3435"/>
    <lineage>
        <taxon>Eukaryota</taxon>
        <taxon>Viridiplantae</taxon>
        <taxon>Streptophyta</taxon>
        <taxon>Embryophyta</taxon>
        <taxon>Tracheophyta</taxon>
        <taxon>Spermatophyta</taxon>
        <taxon>Magnoliopsida</taxon>
        <taxon>Magnoliidae</taxon>
        <taxon>Laurales</taxon>
        <taxon>Lauraceae</taxon>
        <taxon>Persea</taxon>
    </lineage>
</organism>
<gene>
    <name evidence="1" type="ORF">MRB53_033380</name>
</gene>
<sequence length="180" mass="20377">MDKSWIHKSRASAAYKAGVQQFLDFAFANAISSDRIKCPCKNCSNIYYRSRDEVYEHLICDGVDKGYARGVWVFHGELASLRQISRNVTLDEDVSDEVDAMHGMLQLAFGTQDPKFGAHETEEGPNVEAERQTINHTAGTRSFAQIREEEKEILCSPVLYWKHCLFFGMRGGWTVGSWGC</sequence>
<comment type="caution">
    <text evidence="1">The sequence shown here is derived from an EMBL/GenBank/DDBJ whole genome shotgun (WGS) entry which is preliminary data.</text>
</comment>
<dbReference type="EMBL" id="CM056819">
    <property type="protein sequence ID" value="KAJ8624850.1"/>
    <property type="molecule type" value="Genomic_DNA"/>
</dbReference>
<keyword evidence="2" id="KW-1185">Reference proteome</keyword>
<reference evidence="1 2" key="1">
    <citation type="journal article" date="2022" name="Hortic Res">
        <title>A haplotype resolved chromosomal level avocado genome allows analysis of novel avocado genes.</title>
        <authorList>
            <person name="Nath O."/>
            <person name="Fletcher S.J."/>
            <person name="Hayward A."/>
            <person name="Shaw L.M."/>
            <person name="Masouleh A.K."/>
            <person name="Furtado A."/>
            <person name="Henry R.J."/>
            <person name="Mitter N."/>
        </authorList>
    </citation>
    <scope>NUCLEOTIDE SEQUENCE [LARGE SCALE GENOMIC DNA]</scope>
    <source>
        <strain evidence="2">cv. Hass</strain>
    </source>
</reference>
<accession>A0ACC2KUV5</accession>
<evidence type="ECO:0000313" key="1">
    <source>
        <dbReference type="EMBL" id="KAJ8624850.1"/>
    </source>
</evidence>
<name>A0ACC2KUV5_PERAE</name>
<proteinExistence type="predicted"/>